<dbReference type="AlphaFoldDB" id="A0A6C0DA38"/>
<name>A0A6C0DA38_9ZZZZ</name>
<sequence>MENINIQSVTNLKNKFAEILKFRSGIHIKLENLDFKITKLKEIYHKFVSESKTEVSFGLDSLYFQGKLINIELTNMKSYYKLINNRMYCVYYKLYKLIVDYINKNLTEKKIVDLINISNYPVYKDLEPYKDYDFNITTKIHNNIIDIINALIDTVGIKIEELNTLEITKNNGININNYINSYRHKAILIKEQTFLFINYMEFLNMTHYNYHQRFFARLTLLTSQIDSDIDFDDKNNNAHMQDNLINDLESNSDISQTESHDFDELFANKIMSAKLEAAKFKKL</sequence>
<organism evidence="1">
    <name type="scientific">viral metagenome</name>
    <dbReference type="NCBI Taxonomy" id="1070528"/>
    <lineage>
        <taxon>unclassified sequences</taxon>
        <taxon>metagenomes</taxon>
        <taxon>organismal metagenomes</taxon>
    </lineage>
</organism>
<dbReference type="EMBL" id="MN739565">
    <property type="protein sequence ID" value="QHT13273.1"/>
    <property type="molecule type" value="Genomic_DNA"/>
</dbReference>
<reference evidence="1" key="1">
    <citation type="journal article" date="2020" name="Nature">
        <title>Giant virus diversity and host interactions through global metagenomics.</title>
        <authorList>
            <person name="Schulz F."/>
            <person name="Roux S."/>
            <person name="Paez-Espino D."/>
            <person name="Jungbluth S."/>
            <person name="Walsh D.A."/>
            <person name="Denef V.J."/>
            <person name="McMahon K.D."/>
            <person name="Konstantinidis K.T."/>
            <person name="Eloe-Fadrosh E.A."/>
            <person name="Kyrpides N.C."/>
            <person name="Woyke T."/>
        </authorList>
    </citation>
    <scope>NUCLEOTIDE SEQUENCE</scope>
    <source>
        <strain evidence="1">GVMAG-M-3300023174-131</strain>
    </source>
</reference>
<evidence type="ECO:0000313" key="1">
    <source>
        <dbReference type="EMBL" id="QHT13273.1"/>
    </source>
</evidence>
<accession>A0A6C0DA38</accession>
<proteinExistence type="predicted"/>
<protein>
    <submittedName>
        <fullName evidence="1">Uncharacterized protein</fullName>
    </submittedName>
</protein>